<sequence length="122" mass="14361">MAHEFEGVKQIDIEELKQVIMEKRNDQVVIDVREPEEYEEGHIEGVPLIPMHSIPEMAQDFDSSKEHIFVCRSGNRSHKVARYLKDQGFDKVTNFHGGMLIWDEEKKEGNEWHVHDAKELYK</sequence>
<dbReference type="PANTHER" id="PTHR43031:SF17">
    <property type="entry name" value="SULFURTRANSFERASE YTWF-RELATED"/>
    <property type="match status" value="1"/>
</dbReference>
<gene>
    <name evidence="2" type="ORF">HNQ41_002551</name>
</gene>
<accession>A0A840QS54</accession>
<dbReference type="Gene3D" id="3.40.250.10">
    <property type="entry name" value="Rhodanese-like domain"/>
    <property type="match status" value="1"/>
</dbReference>
<dbReference type="Pfam" id="PF00581">
    <property type="entry name" value="Rhodanese"/>
    <property type="match status" value="1"/>
</dbReference>
<evidence type="ECO:0000313" key="3">
    <source>
        <dbReference type="Proteomes" id="UP000551878"/>
    </source>
</evidence>
<feature type="domain" description="Rhodanese" evidence="1">
    <location>
        <begin position="23"/>
        <end position="111"/>
    </location>
</feature>
<dbReference type="AlphaFoldDB" id="A0A840QS54"/>
<organism evidence="2 3">
    <name type="scientific">Texcoconibacillus texcoconensis</name>
    <dbReference type="NCBI Taxonomy" id="1095777"/>
    <lineage>
        <taxon>Bacteria</taxon>
        <taxon>Bacillati</taxon>
        <taxon>Bacillota</taxon>
        <taxon>Bacilli</taxon>
        <taxon>Bacillales</taxon>
        <taxon>Bacillaceae</taxon>
        <taxon>Texcoconibacillus</taxon>
    </lineage>
</organism>
<keyword evidence="2" id="KW-0808">Transferase</keyword>
<dbReference type="RefSeq" id="WP_184664763.1">
    <property type="nucleotide sequence ID" value="NZ_JACHHB010000012.1"/>
</dbReference>
<name>A0A840QS54_9BACI</name>
<proteinExistence type="predicted"/>
<dbReference type="EMBL" id="JACHHB010000012">
    <property type="protein sequence ID" value="MBB5174336.1"/>
    <property type="molecule type" value="Genomic_DNA"/>
</dbReference>
<dbReference type="InterPro" id="IPR050229">
    <property type="entry name" value="GlpE_sulfurtransferase"/>
</dbReference>
<dbReference type="SUPFAM" id="SSF52821">
    <property type="entry name" value="Rhodanese/Cell cycle control phosphatase"/>
    <property type="match status" value="1"/>
</dbReference>
<dbReference type="PANTHER" id="PTHR43031">
    <property type="entry name" value="FAD-DEPENDENT OXIDOREDUCTASE"/>
    <property type="match status" value="1"/>
</dbReference>
<evidence type="ECO:0000259" key="1">
    <source>
        <dbReference type="PROSITE" id="PS50206"/>
    </source>
</evidence>
<dbReference type="PROSITE" id="PS50206">
    <property type="entry name" value="RHODANESE_3"/>
    <property type="match status" value="1"/>
</dbReference>
<dbReference type="Proteomes" id="UP000551878">
    <property type="component" value="Unassembled WGS sequence"/>
</dbReference>
<comment type="caution">
    <text evidence="2">The sequence shown here is derived from an EMBL/GenBank/DDBJ whole genome shotgun (WGS) entry which is preliminary data.</text>
</comment>
<keyword evidence="3" id="KW-1185">Reference proteome</keyword>
<dbReference type="SMART" id="SM00450">
    <property type="entry name" value="RHOD"/>
    <property type="match status" value="1"/>
</dbReference>
<dbReference type="GO" id="GO:0016740">
    <property type="term" value="F:transferase activity"/>
    <property type="evidence" value="ECO:0007669"/>
    <property type="project" value="UniProtKB-KW"/>
</dbReference>
<dbReference type="InterPro" id="IPR001763">
    <property type="entry name" value="Rhodanese-like_dom"/>
</dbReference>
<evidence type="ECO:0000313" key="2">
    <source>
        <dbReference type="EMBL" id="MBB5174336.1"/>
    </source>
</evidence>
<protein>
    <submittedName>
        <fullName evidence="2">Rhodanese-related sulfurtransferase</fullName>
    </submittedName>
</protein>
<dbReference type="CDD" id="cd00158">
    <property type="entry name" value="RHOD"/>
    <property type="match status" value="1"/>
</dbReference>
<reference evidence="2 3" key="1">
    <citation type="submission" date="2020-08" db="EMBL/GenBank/DDBJ databases">
        <title>Genomic Encyclopedia of Type Strains, Phase IV (KMG-IV): sequencing the most valuable type-strain genomes for metagenomic binning, comparative biology and taxonomic classification.</title>
        <authorList>
            <person name="Goeker M."/>
        </authorList>
    </citation>
    <scope>NUCLEOTIDE SEQUENCE [LARGE SCALE GENOMIC DNA]</scope>
    <source>
        <strain evidence="2 3">DSM 24696</strain>
    </source>
</reference>
<dbReference type="InterPro" id="IPR036873">
    <property type="entry name" value="Rhodanese-like_dom_sf"/>
</dbReference>